<evidence type="ECO:0000313" key="3">
    <source>
        <dbReference type="Proteomes" id="UP000006757"/>
    </source>
</evidence>
<accession>K1VIT9</accession>
<dbReference type="HOGENOM" id="CLU_462457_0_0_1"/>
<name>K1VIT9_TRIAC</name>
<proteinExistence type="predicted"/>
<protein>
    <submittedName>
        <fullName evidence="2">Uncharacterized protein</fullName>
    </submittedName>
</protein>
<feature type="compositionally biased region" description="Low complexity" evidence="1">
    <location>
        <begin position="273"/>
        <end position="288"/>
    </location>
</feature>
<evidence type="ECO:0000256" key="1">
    <source>
        <dbReference type="SAM" id="MobiDB-lite"/>
    </source>
</evidence>
<keyword evidence="3" id="KW-1185">Reference proteome</keyword>
<feature type="compositionally biased region" description="Low complexity" evidence="1">
    <location>
        <begin position="313"/>
        <end position="324"/>
    </location>
</feature>
<feature type="region of interest" description="Disordered" evidence="1">
    <location>
        <begin position="129"/>
        <end position="157"/>
    </location>
</feature>
<feature type="region of interest" description="Disordered" evidence="1">
    <location>
        <begin position="262"/>
        <end position="535"/>
    </location>
</feature>
<dbReference type="EMBL" id="AMBO01000378">
    <property type="protein sequence ID" value="EKC99041.1"/>
    <property type="molecule type" value="Genomic_DNA"/>
</dbReference>
<feature type="compositionally biased region" description="Low complexity" evidence="1">
    <location>
        <begin position="392"/>
        <end position="405"/>
    </location>
</feature>
<feature type="compositionally biased region" description="Polar residues" evidence="1">
    <location>
        <begin position="471"/>
        <end position="491"/>
    </location>
</feature>
<comment type="caution">
    <text evidence="2">The sequence shown here is derived from an EMBL/GenBank/DDBJ whole genome shotgun (WGS) entry which is preliminary data.</text>
</comment>
<feature type="region of interest" description="Disordered" evidence="1">
    <location>
        <begin position="564"/>
        <end position="590"/>
    </location>
</feature>
<dbReference type="AlphaFoldDB" id="K1VIT9"/>
<reference evidence="2 3" key="1">
    <citation type="journal article" date="2012" name="Eukaryot. Cell">
        <title>Genome sequence of the Trichosporon asahii environmental strain CBS 8904.</title>
        <authorList>
            <person name="Yang R.Y."/>
            <person name="Li H.T."/>
            <person name="Zhu H."/>
            <person name="Zhou G.P."/>
            <person name="Wang M."/>
            <person name="Wang L."/>
        </authorList>
    </citation>
    <scope>NUCLEOTIDE SEQUENCE [LARGE SCALE GENOMIC DNA]</scope>
    <source>
        <strain evidence="2 3">CBS 8904</strain>
    </source>
</reference>
<organism evidence="2 3">
    <name type="scientific">Trichosporon asahii var. asahii (strain CBS 8904)</name>
    <name type="common">Yeast</name>
    <dbReference type="NCBI Taxonomy" id="1220162"/>
    <lineage>
        <taxon>Eukaryota</taxon>
        <taxon>Fungi</taxon>
        <taxon>Dikarya</taxon>
        <taxon>Basidiomycota</taxon>
        <taxon>Agaricomycotina</taxon>
        <taxon>Tremellomycetes</taxon>
        <taxon>Trichosporonales</taxon>
        <taxon>Trichosporonaceae</taxon>
        <taxon>Trichosporon</taxon>
    </lineage>
</organism>
<feature type="compositionally biased region" description="Polar residues" evidence="1">
    <location>
        <begin position="347"/>
        <end position="361"/>
    </location>
</feature>
<feature type="compositionally biased region" description="Low complexity" evidence="1">
    <location>
        <begin position="362"/>
        <end position="380"/>
    </location>
</feature>
<sequence>MLLDVKKGIALDYSRDSVRSIVGFEDDSSLRCAPAALISGRALQNKLCDIAVQDSRPTLQDPSCRKPRAQDAVCCVAKCARLRALCSESIWLTANPSLRRKSRATLQGQIGHGAIEVVRSCSLSPHGPSPAIAASHLPGSPRKSECKPFPRTRRRNDTRRTIALPPLVPLAAVPYSPPDPIFLHLHASERECAQTHPGIRASPLSASSHTLDQYLTTLQHDPSPNLSPTHFLLFSPPHTLSSSYLTMGAVFSAPCRRRRRAAPVVISHPKPLSRSPSGMSYMSSPSASFVYRSRRRSKGSRPTSQVSVIFDDSTNNSSNTATSSPRHSKDSSHTLASVSDIDRELGSQEQLSEKTQGNLRKSPSANSLASSLASQRANRSTLPDVPEETAHTDTPVSVTTDVTSPAETGARAAPHSIVPSSNSSAIPTVQASHSPTYHRVGTFRKRARSTRPPTASTYTHTSIHSIIDSPPSKQSEQAQSGWRQFAAQNMASRYARPHVASHPEQRSLDSSHIYISPPSRLREASTLARKRTRERPNHLRKVRRVEGYDWIRPEDLDGFESADGFSTKSTQSLEVSPSQSHAPMTTTLCV</sequence>
<evidence type="ECO:0000313" key="2">
    <source>
        <dbReference type="EMBL" id="EKC99041.1"/>
    </source>
</evidence>
<feature type="compositionally biased region" description="Polar residues" evidence="1">
    <location>
        <begin position="451"/>
        <end position="464"/>
    </location>
</feature>
<gene>
    <name evidence="2" type="ORF">A1Q2_06795</name>
</gene>
<dbReference type="Proteomes" id="UP000006757">
    <property type="component" value="Unassembled WGS sequence"/>
</dbReference>
<feature type="compositionally biased region" description="Polar residues" evidence="1">
    <location>
        <begin position="418"/>
        <end position="435"/>
    </location>
</feature>
<dbReference type="InParanoid" id="K1VIT9"/>